<dbReference type="SUPFAM" id="SSF51735">
    <property type="entry name" value="NAD(P)-binding Rossmann-fold domains"/>
    <property type="match status" value="1"/>
</dbReference>
<dbReference type="InterPro" id="IPR036291">
    <property type="entry name" value="NAD(P)-bd_dom_sf"/>
</dbReference>
<comment type="similarity">
    <text evidence="4">Belongs to the NAD(P)-dependent epimerase/dehydratase family.</text>
</comment>
<gene>
    <name evidence="13" type="primary">galE</name>
    <name evidence="13" type="ORF">E3T49_10410</name>
</gene>
<dbReference type="OrthoDB" id="9801785at2"/>
<sequence>MTTLVTGGTGYIGAHIVDLLREQGRSVVIVDDVVTGIEARVPGVPIARMELSEDTAVARLRDLMIEHQVDEVVHLAARKQVGESVQRPTWYFQQNLGGLANLLAAMGEAGVSRLVFSSSAAVYGNGAGVPLLETDETRPVNPYGETKLVGEWMIRDETAARPLRAISLRYFNVAGAARPELADRAVLNLIPMVFQKMAEGQNPVIFGDTYDTADGTCVRDFIHVADLADAHLAALTRLHEQDEPFDTFNVGTGRGYSVRDVVNEVAIVSGADLHPSIESPRPGDPASVVADVDKIDRVLGWSATRSLTDMVSSAWSAQESFR</sequence>
<dbReference type="Gene3D" id="3.40.50.720">
    <property type="entry name" value="NAD(P)-binding Rossmann-like Domain"/>
    <property type="match status" value="1"/>
</dbReference>
<dbReference type="Gene3D" id="3.90.25.10">
    <property type="entry name" value="UDP-galactose 4-epimerase, domain 1"/>
    <property type="match status" value="1"/>
</dbReference>
<dbReference type="GO" id="GO:0033499">
    <property type="term" value="P:galactose catabolic process via UDP-galactose, Leloir pathway"/>
    <property type="evidence" value="ECO:0007669"/>
    <property type="project" value="TreeGrafter"/>
</dbReference>
<dbReference type="InterPro" id="IPR001509">
    <property type="entry name" value="Epimerase_deHydtase"/>
</dbReference>
<evidence type="ECO:0000313" key="13">
    <source>
        <dbReference type="EMBL" id="TFD29404.1"/>
    </source>
</evidence>
<evidence type="ECO:0000313" key="14">
    <source>
        <dbReference type="Proteomes" id="UP000297472"/>
    </source>
</evidence>
<dbReference type="GO" id="GO:0003978">
    <property type="term" value="F:UDP-glucose 4-epimerase activity"/>
    <property type="evidence" value="ECO:0007669"/>
    <property type="project" value="UniProtKB-EC"/>
</dbReference>
<dbReference type="EC" id="5.1.3.2" evidence="5"/>
<dbReference type="Proteomes" id="UP000297472">
    <property type="component" value="Unassembled WGS sequence"/>
</dbReference>
<evidence type="ECO:0000256" key="5">
    <source>
        <dbReference type="ARBA" id="ARBA00013189"/>
    </source>
</evidence>
<dbReference type="RefSeq" id="WP_134424838.1">
    <property type="nucleotide sequence ID" value="NZ_SOHA01000032.1"/>
</dbReference>
<evidence type="ECO:0000256" key="2">
    <source>
        <dbReference type="ARBA" id="ARBA00001911"/>
    </source>
</evidence>
<dbReference type="EMBL" id="SOHA01000032">
    <property type="protein sequence ID" value="TFD29404.1"/>
    <property type="molecule type" value="Genomic_DNA"/>
</dbReference>
<dbReference type="NCBIfam" id="TIGR01179">
    <property type="entry name" value="galE"/>
    <property type="match status" value="1"/>
</dbReference>
<comment type="cofactor">
    <cofactor evidence="2">
        <name>NAD(+)</name>
        <dbReference type="ChEBI" id="CHEBI:57540"/>
    </cofactor>
</comment>
<evidence type="ECO:0000256" key="4">
    <source>
        <dbReference type="ARBA" id="ARBA00007637"/>
    </source>
</evidence>
<evidence type="ECO:0000256" key="1">
    <source>
        <dbReference type="ARBA" id="ARBA00000083"/>
    </source>
</evidence>
<dbReference type="PANTHER" id="PTHR43725:SF53">
    <property type="entry name" value="UDP-ARABINOSE 4-EPIMERASE 1"/>
    <property type="match status" value="1"/>
</dbReference>
<dbReference type="Pfam" id="PF01370">
    <property type="entry name" value="Epimerase"/>
    <property type="match status" value="1"/>
</dbReference>
<dbReference type="PANTHER" id="PTHR43725">
    <property type="entry name" value="UDP-GLUCOSE 4-EPIMERASE"/>
    <property type="match status" value="1"/>
</dbReference>
<accession>A0A4Y8JSZ8</accession>
<comment type="caution">
    <text evidence="13">The sequence shown here is derived from an EMBL/GenBank/DDBJ whole genome shotgun (WGS) entry which is preliminary data.</text>
</comment>
<dbReference type="AlphaFoldDB" id="A0A4Y8JSZ8"/>
<keyword evidence="8 13" id="KW-0413">Isomerase</keyword>
<evidence type="ECO:0000256" key="11">
    <source>
        <dbReference type="ARBA" id="ARBA00033067"/>
    </source>
</evidence>
<reference evidence="13 14" key="1">
    <citation type="submission" date="2019-03" db="EMBL/GenBank/DDBJ databases">
        <title>Genomics of glacier-inhabiting Cryobacterium strains.</title>
        <authorList>
            <person name="Liu Q."/>
            <person name="Xin Y.-H."/>
        </authorList>
    </citation>
    <scope>NUCLEOTIDE SEQUENCE [LARGE SCALE GENOMIC DNA]</scope>
    <source>
        <strain evidence="13 14">TMT1-51</strain>
    </source>
</reference>
<proteinExistence type="inferred from homology"/>
<feature type="domain" description="NAD-dependent epimerase/dehydratase" evidence="12">
    <location>
        <begin position="4"/>
        <end position="251"/>
    </location>
</feature>
<dbReference type="InterPro" id="IPR005886">
    <property type="entry name" value="UDP_G4E"/>
</dbReference>
<organism evidence="13 14">
    <name type="scientific">Cryobacterium cryoconiti</name>
    <dbReference type="NCBI Taxonomy" id="1259239"/>
    <lineage>
        <taxon>Bacteria</taxon>
        <taxon>Bacillati</taxon>
        <taxon>Actinomycetota</taxon>
        <taxon>Actinomycetes</taxon>
        <taxon>Micrococcales</taxon>
        <taxon>Microbacteriaceae</taxon>
        <taxon>Cryobacterium</taxon>
    </lineage>
</organism>
<evidence type="ECO:0000256" key="7">
    <source>
        <dbReference type="ARBA" id="ARBA00023027"/>
    </source>
</evidence>
<evidence type="ECO:0000256" key="6">
    <source>
        <dbReference type="ARBA" id="ARBA00018569"/>
    </source>
</evidence>
<comment type="catalytic activity">
    <reaction evidence="1">
        <text>UDP-alpha-D-glucose = UDP-alpha-D-galactose</text>
        <dbReference type="Rhea" id="RHEA:22168"/>
        <dbReference type="ChEBI" id="CHEBI:58885"/>
        <dbReference type="ChEBI" id="CHEBI:66914"/>
        <dbReference type="EC" id="5.1.3.2"/>
    </reaction>
</comment>
<evidence type="ECO:0000256" key="8">
    <source>
        <dbReference type="ARBA" id="ARBA00023235"/>
    </source>
</evidence>
<evidence type="ECO:0000256" key="3">
    <source>
        <dbReference type="ARBA" id="ARBA00004947"/>
    </source>
</evidence>
<evidence type="ECO:0000256" key="10">
    <source>
        <dbReference type="ARBA" id="ARBA00031367"/>
    </source>
</evidence>
<dbReference type="UniPathway" id="UPA00214"/>
<evidence type="ECO:0000256" key="9">
    <source>
        <dbReference type="ARBA" id="ARBA00023277"/>
    </source>
</evidence>
<keyword evidence="7" id="KW-0520">NAD</keyword>
<keyword evidence="9" id="KW-0119">Carbohydrate metabolism</keyword>
<keyword evidence="14" id="KW-1185">Reference proteome</keyword>
<evidence type="ECO:0000259" key="12">
    <source>
        <dbReference type="Pfam" id="PF01370"/>
    </source>
</evidence>
<protein>
    <recommendedName>
        <fullName evidence="6">UDP-glucose 4-epimerase</fullName>
        <ecNumber evidence="5">5.1.3.2</ecNumber>
    </recommendedName>
    <alternativeName>
        <fullName evidence="11">Galactowaldenase</fullName>
    </alternativeName>
    <alternativeName>
        <fullName evidence="10">UDP-galactose 4-epimerase</fullName>
    </alternativeName>
</protein>
<name>A0A4Y8JSZ8_9MICO</name>
<comment type="pathway">
    <text evidence="3">Carbohydrate metabolism; galactose metabolism.</text>
</comment>